<evidence type="ECO:0000256" key="5">
    <source>
        <dbReference type="ARBA" id="ARBA00022840"/>
    </source>
</evidence>
<evidence type="ECO:0000256" key="3">
    <source>
        <dbReference type="ARBA" id="ARBA00022598"/>
    </source>
</evidence>
<dbReference type="PANTHER" id="PTHR43311:SF2">
    <property type="entry name" value="GLUTAMATE--TRNA LIGASE, MITOCHONDRIAL-RELATED"/>
    <property type="match status" value="1"/>
</dbReference>
<keyword evidence="2 8" id="KW-0963">Cytoplasm</keyword>
<evidence type="ECO:0000259" key="9">
    <source>
        <dbReference type="Pfam" id="PF00749"/>
    </source>
</evidence>
<dbReference type="Pfam" id="PF00749">
    <property type="entry name" value="tRNA-synt_1c"/>
    <property type="match status" value="1"/>
</dbReference>
<comment type="cofactor">
    <cofactor evidence="8">
        <name>Zn(2+)</name>
        <dbReference type="ChEBI" id="CHEBI:29105"/>
    </cofactor>
    <text evidence="8">Binds 1 zinc ion per subunit.</text>
</comment>
<evidence type="ECO:0000313" key="11">
    <source>
        <dbReference type="EMBL" id="QSQ27789.1"/>
    </source>
</evidence>
<dbReference type="Pfam" id="PF19269">
    <property type="entry name" value="Anticodon_2"/>
    <property type="match status" value="1"/>
</dbReference>
<keyword evidence="4 8" id="KW-0547">Nucleotide-binding</keyword>
<dbReference type="Gene3D" id="1.10.8.70">
    <property type="entry name" value="Glutamate-tRNA synthetase, class I, anticodon-binding domain 1"/>
    <property type="match status" value="1"/>
</dbReference>
<evidence type="ECO:0000256" key="6">
    <source>
        <dbReference type="ARBA" id="ARBA00022917"/>
    </source>
</evidence>
<dbReference type="PRINTS" id="PR00987">
    <property type="entry name" value="TRNASYNTHGLU"/>
</dbReference>
<dbReference type="CDD" id="cd00808">
    <property type="entry name" value="GluRS_core"/>
    <property type="match status" value="1"/>
</dbReference>
<dbReference type="Gene3D" id="1.10.10.350">
    <property type="match status" value="1"/>
</dbReference>
<keyword evidence="6 8" id="KW-0648">Protein biosynthesis</keyword>
<dbReference type="SUPFAM" id="SSF48163">
    <property type="entry name" value="An anticodon-binding domain of class I aminoacyl-tRNA synthetases"/>
    <property type="match status" value="1"/>
</dbReference>
<evidence type="ECO:0000259" key="10">
    <source>
        <dbReference type="Pfam" id="PF19269"/>
    </source>
</evidence>
<dbReference type="EMBL" id="CP071090">
    <property type="protein sequence ID" value="QSQ27789.1"/>
    <property type="molecule type" value="Genomic_DNA"/>
</dbReference>
<dbReference type="HAMAP" id="MF_00022">
    <property type="entry name" value="Glu_tRNA_synth_type1"/>
    <property type="match status" value="1"/>
</dbReference>
<dbReference type="NCBIfam" id="TIGR00464">
    <property type="entry name" value="gltX_bact"/>
    <property type="match status" value="1"/>
</dbReference>
<accession>A0ABX7PB87</accession>
<dbReference type="EC" id="6.1.1.17" evidence="8"/>
<evidence type="ECO:0000256" key="8">
    <source>
        <dbReference type="HAMAP-Rule" id="MF_00022"/>
    </source>
</evidence>
<comment type="similarity">
    <text evidence="1 8">Belongs to the class-I aminoacyl-tRNA synthetase family. Glutamate--tRNA ligase type 1 subfamily.</text>
</comment>
<feature type="binding site" evidence="8">
    <location>
        <position position="137"/>
    </location>
    <ligand>
        <name>Zn(2+)</name>
        <dbReference type="ChEBI" id="CHEBI:29105"/>
    </ligand>
</feature>
<dbReference type="InterPro" id="IPR008925">
    <property type="entry name" value="aa_tRNA-synth_I_cd-bd_sf"/>
</dbReference>
<dbReference type="Proteomes" id="UP000662747">
    <property type="component" value="Chromosome"/>
</dbReference>
<dbReference type="PANTHER" id="PTHR43311">
    <property type="entry name" value="GLUTAMATE--TRNA LIGASE"/>
    <property type="match status" value="1"/>
</dbReference>
<comment type="subcellular location">
    <subcellularLocation>
        <location evidence="8">Cytoplasm</location>
    </subcellularLocation>
</comment>
<feature type="short sequence motif" description="'KMSKS' region" evidence="8">
    <location>
        <begin position="250"/>
        <end position="254"/>
    </location>
</feature>
<feature type="domain" description="Glutamyl/glutaminyl-tRNA synthetase class Ib catalytic" evidence="9">
    <location>
        <begin position="6"/>
        <end position="318"/>
    </location>
</feature>
<dbReference type="InterPro" id="IPR020751">
    <property type="entry name" value="aa-tRNA-synth_I_codon-bd_sub2"/>
</dbReference>
<dbReference type="Gene3D" id="3.40.50.620">
    <property type="entry name" value="HUPs"/>
    <property type="match status" value="1"/>
</dbReference>
<keyword evidence="12" id="KW-1185">Reference proteome</keyword>
<keyword evidence="8" id="KW-0479">Metal-binding</keyword>
<feature type="binding site" evidence="8">
    <location>
        <position position="135"/>
    </location>
    <ligand>
        <name>Zn(2+)</name>
        <dbReference type="ChEBI" id="CHEBI:29105"/>
    </ligand>
</feature>
<sequence>MPSAPRVRFAPSPTGYLHIGGARTALMNYLQARRQGGTFILRIEDTDQGRSTPESVQAILDGLNWLGLEWDEGPGKEGPYAPYFQMQRLNTYREHADRLIAEGKAYRCYCTREELDAQRQAAEKTGGAFKYPGTCRELKGPPAGKRAEDAVIRFKMPSGEGTVSFDDKALGKIAKPYSDLDDWVMLRADGIPLYNFGCVIDDHLMDITLVARGQEHVNSTFPQLMLYMALGWQPPDFAHLPLILGPDREKLSKRKHPEADVMLHKRSGIMPEALLNFVIRLGWSHGNDEVISREQMLQWFDFSDVGTTSGVWNPEKLLWLNQQWMKLLPESVVAERLLPFLEAKGVHVKGDARLEPLVRALRERSNTLEEMATTAANVYFRSGVTLDEKAAAKHLTGESLNLLRKAREALAALPEWKVEALDGVVKTVSEASSVGMGKVAQPIRVAVTGNTTSPGIGETLLLVGRDEALRRLDTALARG</sequence>
<dbReference type="InterPro" id="IPR045462">
    <property type="entry name" value="aa-tRNA-synth_I_cd-bd"/>
</dbReference>
<comment type="function">
    <text evidence="8">Catalyzes the attachment of glutamate to tRNA(Glu) in a two-step reaction: glutamate is first activated by ATP to form Glu-AMP and then transferred to the acceptor end of tRNA(Glu).</text>
</comment>
<dbReference type="SUPFAM" id="SSF52374">
    <property type="entry name" value="Nucleotidylyl transferase"/>
    <property type="match status" value="1"/>
</dbReference>
<dbReference type="RefSeq" id="WP_206729305.1">
    <property type="nucleotide sequence ID" value="NZ_CP071090.1"/>
</dbReference>
<reference evidence="11 12" key="1">
    <citation type="submission" date="2021-02" db="EMBL/GenBank/DDBJ databases">
        <title>De Novo genome assembly of isolated myxobacteria.</title>
        <authorList>
            <person name="Stevens D.C."/>
        </authorList>
    </citation>
    <scope>NUCLEOTIDE SEQUENCE [LARGE SCALE GENOMIC DNA]</scope>
    <source>
        <strain evidence="12">SCPEA02</strain>
    </source>
</reference>
<name>A0ABX7PB87_9BACT</name>
<feature type="binding site" evidence="8">
    <location>
        <position position="108"/>
    </location>
    <ligand>
        <name>Zn(2+)</name>
        <dbReference type="ChEBI" id="CHEBI:29105"/>
    </ligand>
</feature>
<comment type="catalytic activity">
    <reaction evidence="8">
        <text>tRNA(Glu) + L-glutamate + ATP = L-glutamyl-tRNA(Glu) + AMP + diphosphate</text>
        <dbReference type="Rhea" id="RHEA:23540"/>
        <dbReference type="Rhea" id="RHEA-COMP:9663"/>
        <dbReference type="Rhea" id="RHEA-COMP:9680"/>
        <dbReference type="ChEBI" id="CHEBI:29985"/>
        <dbReference type="ChEBI" id="CHEBI:30616"/>
        <dbReference type="ChEBI" id="CHEBI:33019"/>
        <dbReference type="ChEBI" id="CHEBI:78442"/>
        <dbReference type="ChEBI" id="CHEBI:78520"/>
        <dbReference type="ChEBI" id="CHEBI:456215"/>
        <dbReference type="EC" id="6.1.1.17"/>
    </reaction>
</comment>
<feature type="binding site" evidence="8">
    <location>
        <position position="110"/>
    </location>
    <ligand>
        <name>Zn(2+)</name>
        <dbReference type="ChEBI" id="CHEBI:29105"/>
    </ligand>
</feature>
<keyword evidence="7 8" id="KW-0030">Aminoacyl-tRNA synthetase</keyword>
<evidence type="ECO:0000256" key="4">
    <source>
        <dbReference type="ARBA" id="ARBA00022741"/>
    </source>
</evidence>
<feature type="short sequence motif" description="'HIGH' region" evidence="8">
    <location>
        <begin position="11"/>
        <end position="21"/>
    </location>
</feature>
<dbReference type="PROSITE" id="PS00178">
    <property type="entry name" value="AA_TRNA_LIGASE_I"/>
    <property type="match status" value="1"/>
</dbReference>
<feature type="binding site" evidence="8">
    <location>
        <position position="253"/>
    </location>
    <ligand>
        <name>ATP</name>
        <dbReference type="ChEBI" id="CHEBI:30616"/>
    </ligand>
</feature>
<dbReference type="InterPro" id="IPR049940">
    <property type="entry name" value="GluQ/Sye"/>
</dbReference>
<evidence type="ECO:0000256" key="1">
    <source>
        <dbReference type="ARBA" id="ARBA00007894"/>
    </source>
</evidence>
<evidence type="ECO:0000313" key="12">
    <source>
        <dbReference type="Proteomes" id="UP000662747"/>
    </source>
</evidence>
<gene>
    <name evidence="8" type="primary">gltX</name>
    <name evidence="11" type="ORF">JY651_24065</name>
</gene>
<dbReference type="InterPro" id="IPR014729">
    <property type="entry name" value="Rossmann-like_a/b/a_fold"/>
</dbReference>
<dbReference type="InterPro" id="IPR000924">
    <property type="entry name" value="Glu/Gln-tRNA-synth"/>
</dbReference>
<organism evidence="11 12">
    <name type="scientific">Pyxidicoccus parkwayensis</name>
    <dbReference type="NCBI Taxonomy" id="2813578"/>
    <lineage>
        <taxon>Bacteria</taxon>
        <taxon>Pseudomonadati</taxon>
        <taxon>Myxococcota</taxon>
        <taxon>Myxococcia</taxon>
        <taxon>Myxococcales</taxon>
        <taxon>Cystobacterineae</taxon>
        <taxon>Myxococcaceae</taxon>
        <taxon>Pyxidicoccus</taxon>
    </lineage>
</organism>
<keyword evidence="8" id="KW-0862">Zinc</keyword>
<dbReference type="InterPro" id="IPR004527">
    <property type="entry name" value="Glu-tRNA-ligase_bac/mito"/>
</dbReference>
<proteinExistence type="inferred from homology"/>
<dbReference type="InterPro" id="IPR020058">
    <property type="entry name" value="Glu/Gln-tRNA-synth_Ib_cat-dom"/>
</dbReference>
<evidence type="ECO:0000256" key="7">
    <source>
        <dbReference type="ARBA" id="ARBA00023146"/>
    </source>
</evidence>
<comment type="subunit">
    <text evidence="8">Monomer.</text>
</comment>
<keyword evidence="3 8" id="KW-0436">Ligase</keyword>
<dbReference type="InterPro" id="IPR033910">
    <property type="entry name" value="GluRS_core"/>
</dbReference>
<dbReference type="InterPro" id="IPR001412">
    <property type="entry name" value="aa-tRNA-synth_I_CS"/>
</dbReference>
<feature type="domain" description="Aminoacyl-tRNA synthetase class I anticodon-binding" evidence="10">
    <location>
        <begin position="333"/>
        <end position="476"/>
    </location>
</feature>
<keyword evidence="5 8" id="KW-0067">ATP-binding</keyword>
<dbReference type="GO" id="GO:0004818">
    <property type="term" value="F:glutamate-tRNA ligase activity"/>
    <property type="evidence" value="ECO:0007669"/>
    <property type="project" value="UniProtKB-EC"/>
</dbReference>
<dbReference type="InterPro" id="IPR020752">
    <property type="entry name" value="Glu-tRNA-synth_I_codon-bd_sub1"/>
</dbReference>
<evidence type="ECO:0000256" key="2">
    <source>
        <dbReference type="ARBA" id="ARBA00022490"/>
    </source>
</evidence>
<protein>
    <recommendedName>
        <fullName evidence="8">Glutamate--tRNA ligase</fullName>
        <ecNumber evidence="8">6.1.1.17</ecNumber>
    </recommendedName>
    <alternativeName>
        <fullName evidence="8">Glutamyl-tRNA synthetase</fullName>
        <shortName evidence="8">GluRS</shortName>
    </alternativeName>
</protein>